<evidence type="ECO:0000256" key="4">
    <source>
        <dbReference type="ARBA" id="ARBA00022989"/>
    </source>
</evidence>
<protein>
    <submittedName>
        <fullName evidence="9">ABC transporter family protein</fullName>
    </submittedName>
</protein>
<evidence type="ECO:0000256" key="1">
    <source>
        <dbReference type="ARBA" id="ARBA00004141"/>
    </source>
</evidence>
<evidence type="ECO:0000256" key="5">
    <source>
        <dbReference type="ARBA" id="ARBA00023136"/>
    </source>
</evidence>
<dbReference type="Pfam" id="PF01061">
    <property type="entry name" value="ABC2_membrane"/>
    <property type="match status" value="1"/>
</dbReference>
<dbReference type="InterPro" id="IPR050352">
    <property type="entry name" value="ABCG_transporters"/>
</dbReference>
<proteinExistence type="predicted"/>
<dbReference type="AlphaFoldDB" id="A0A5A7QXP8"/>
<feature type="compositionally biased region" description="Basic residues" evidence="6">
    <location>
        <begin position="81"/>
        <end position="91"/>
    </location>
</feature>
<comment type="caution">
    <text evidence="9">The sequence shown here is derived from an EMBL/GenBank/DDBJ whole genome shotgun (WGS) entry which is preliminary data.</text>
</comment>
<feature type="transmembrane region" description="Helical" evidence="7">
    <location>
        <begin position="313"/>
        <end position="333"/>
    </location>
</feature>
<gene>
    <name evidence="9" type="ORF">STAS_27057</name>
</gene>
<comment type="subcellular location">
    <subcellularLocation>
        <location evidence="1">Membrane</location>
        <topology evidence="1">Multi-pass membrane protein</topology>
    </subcellularLocation>
</comment>
<accession>A0A5A7QXP8</accession>
<evidence type="ECO:0000259" key="8">
    <source>
        <dbReference type="Pfam" id="PF01061"/>
    </source>
</evidence>
<dbReference type="PANTHER" id="PTHR48041:SF100">
    <property type="entry name" value="ABC TRANSPORTER-LIKE"/>
    <property type="match status" value="1"/>
</dbReference>
<name>A0A5A7QXP8_STRAF</name>
<dbReference type="Proteomes" id="UP000325081">
    <property type="component" value="Unassembled WGS sequence"/>
</dbReference>
<keyword evidence="2" id="KW-0813">Transport</keyword>
<feature type="domain" description="ABC-2 type transporter transmembrane" evidence="8">
    <location>
        <begin position="187"/>
        <end position="267"/>
    </location>
</feature>
<keyword evidence="3 7" id="KW-0812">Transmembrane</keyword>
<evidence type="ECO:0000256" key="3">
    <source>
        <dbReference type="ARBA" id="ARBA00022692"/>
    </source>
</evidence>
<evidence type="ECO:0000313" key="10">
    <source>
        <dbReference type="Proteomes" id="UP000325081"/>
    </source>
</evidence>
<dbReference type="GO" id="GO:0140359">
    <property type="term" value="F:ABC-type transporter activity"/>
    <property type="evidence" value="ECO:0007669"/>
    <property type="project" value="InterPro"/>
</dbReference>
<evidence type="ECO:0000313" key="9">
    <source>
        <dbReference type="EMBL" id="GER49788.1"/>
    </source>
</evidence>
<evidence type="ECO:0000256" key="2">
    <source>
        <dbReference type="ARBA" id="ARBA00022448"/>
    </source>
</evidence>
<organism evidence="9 10">
    <name type="scientific">Striga asiatica</name>
    <name type="common">Asiatic witchweed</name>
    <name type="synonym">Buchnera asiatica</name>
    <dbReference type="NCBI Taxonomy" id="4170"/>
    <lineage>
        <taxon>Eukaryota</taxon>
        <taxon>Viridiplantae</taxon>
        <taxon>Streptophyta</taxon>
        <taxon>Embryophyta</taxon>
        <taxon>Tracheophyta</taxon>
        <taxon>Spermatophyta</taxon>
        <taxon>Magnoliopsida</taxon>
        <taxon>eudicotyledons</taxon>
        <taxon>Gunneridae</taxon>
        <taxon>Pentapetalae</taxon>
        <taxon>asterids</taxon>
        <taxon>lamiids</taxon>
        <taxon>Lamiales</taxon>
        <taxon>Orobanchaceae</taxon>
        <taxon>Buchnereae</taxon>
        <taxon>Striga</taxon>
    </lineage>
</organism>
<dbReference type="PANTHER" id="PTHR48041">
    <property type="entry name" value="ABC TRANSPORTER G FAMILY MEMBER 28"/>
    <property type="match status" value="1"/>
</dbReference>
<dbReference type="EMBL" id="BKCP01008848">
    <property type="protein sequence ID" value="GER49788.1"/>
    <property type="molecule type" value="Genomic_DNA"/>
</dbReference>
<keyword evidence="4 7" id="KW-1133">Transmembrane helix</keyword>
<dbReference type="OrthoDB" id="66620at2759"/>
<feature type="region of interest" description="Disordered" evidence="6">
    <location>
        <begin position="61"/>
        <end position="111"/>
    </location>
</feature>
<keyword evidence="5 7" id="KW-0472">Membrane</keyword>
<feature type="transmembrane region" description="Helical" evidence="7">
    <location>
        <begin position="283"/>
        <end position="307"/>
    </location>
</feature>
<feature type="transmembrane region" description="Helical" evidence="7">
    <location>
        <begin position="14"/>
        <end position="36"/>
    </location>
</feature>
<evidence type="ECO:0000256" key="6">
    <source>
        <dbReference type="SAM" id="MobiDB-lite"/>
    </source>
</evidence>
<dbReference type="InterPro" id="IPR013525">
    <property type="entry name" value="ABC2_TM"/>
</dbReference>
<reference evidence="10" key="1">
    <citation type="journal article" date="2019" name="Curr. Biol.">
        <title>Genome Sequence of Striga asiatica Provides Insight into the Evolution of Plant Parasitism.</title>
        <authorList>
            <person name="Yoshida S."/>
            <person name="Kim S."/>
            <person name="Wafula E.K."/>
            <person name="Tanskanen J."/>
            <person name="Kim Y.M."/>
            <person name="Honaas L."/>
            <person name="Yang Z."/>
            <person name="Spallek T."/>
            <person name="Conn C.E."/>
            <person name="Ichihashi Y."/>
            <person name="Cheong K."/>
            <person name="Cui S."/>
            <person name="Der J.P."/>
            <person name="Gundlach H."/>
            <person name="Jiao Y."/>
            <person name="Hori C."/>
            <person name="Ishida J.K."/>
            <person name="Kasahara H."/>
            <person name="Kiba T."/>
            <person name="Kim M.S."/>
            <person name="Koo N."/>
            <person name="Laohavisit A."/>
            <person name="Lee Y.H."/>
            <person name="Lumba S."/>
            <person name="McCourt P."/>
            <person name="Mortimer J.C."/>
            <person name="Mutuku J.M."/>
            <person name="Nomura T."/>
            <person name="Sasaki-Sekimoto Y."/>
            <person name="Seto Y."/>
            <person name="Wang Y."/>
            <person name="Wakatake T."/>
            <person name="Sakakibara H."/>
            <person name="Demura T."/>
            <person name="Yamaguchi S."/>
            <person name="Yoneyama K."/>
            <person name="Manabe R.I."/>
            <person name="Nelson D.C."/>
            <person name="Schulman A.H."/>
            <person name="Timko M.P."/>
            <person name="dePamphilis C.W."/>
            <person name="Choi D."/>
            <person name="Shirasu K."/>
        </authorList>
    </citation>
    <scope>NUCLEOTIDE SEQUENCE [LARGE SCALE GENOMIC DNA]</scope>
    <source>
        <strain evidence="10">cv. UVA1</strain>
    </source>
</reference>
<dbReference type="GO" id="GO:0016020">
    <property type="term" value="C:membrane"/>
    <property type="evidence" value="ECO:0007669"/>
    <property type="project" value="UniProtKB-SubCell"/>
</dbReference>
<keyword evidence="10" id="KW-1185">Reference proteome</keyword>
<evidence type="ECO:0000256" key="7">
    <source>
        <dbReference type="SAM" id="Phobius"/>
    </source>
</evidence>
<sequence>MVAAMYVLSWMKSAFIIIYHHSLLFMINAIFGFLITKFTLRGAVPRSTSSSTTLEFCSSTSDFRLPASTPPPSTLSPVGRRGGRKNLRPHRPPVGLSNPRQPNPRLELARRSSRPARVRLCPAGLVIPLRHVNILEFSIEIETDTLSSSHQQTMMTIERRPVLAGPTMNFYANSRLDEMLVLGHWFRKNIFRARELFEARAVQAAVVGCALGTVYMNAWEKNSGVLLETRLGFFTFTLSYLLTSSTEALPIFLRERKVLEREVSSGAVPVYWLVGLRRDVDGFVYFALVVGAVVMASNSFTACFSMLVPDFIVGSSVIAGLMGSFFPVLGVFCGEGGYAEVLGCDALFEPFQVPVREHGDE</sequence>